<evidence type="ECO:0000256" key="1">
    <source>
        <dbReference type="SAM" id="Coils"/>
    </source>
</evidence>
<organism evidence="2 3">
    <name type="scientific">Streptomyces griseoviridis</name>
    <dbReference type="NCBI Taxonomy" id="45398"/>
    <lineage>
        <taxon>Bacteria</taxon>
        <taxon>Bacillati</taxon>
        <taxon>Actinomycetota</taxon>
        <taxon>Actinomycetes</taxon>
        <taxon>Kitasatosporales</taxon>
        <taxon>Streptomycetaceae</taxon>
        <taxon>Streptomyces</taxon>
    </lineage>
</organism>
<comment type="caution">
    <text evidence="2">The sequence shown here is derived from an EMBL/GenBank/DDBJ whole genome shotgun (WGS) entry which is preliminary data.</text>
</comment>
<dbReference type="RefSeq" id="WP_189414596.1">
    <property type="nucleotide sequence ID" value="NZ_BMSM01000003.1"/>
</dbReference>
<proteinExistence type="predicted"/>
<feature type="coiled-coil region" evidence="1">
    <location>
        <begin position="176"/>
        <end position="210"/>
    </location>
</feature>
<protein>
    <submittedName>
        <fullName evidence="2">HPt (Histidine-containing phosphotransfer) domain-containing protein</fullName>
    </submittedName>
</protein>
<name>A0ABT9LF88_STRGD</name>
<evidence type="ECO:0000313" key="2">
    <source>
        <dbReference type="EMBL" id="MDP9682388.1"/>
    </source>
</evidence>
<dbReference type="GeneID" id="91551840"/>
<gene>
    <name evidence="2" type="ORF">J2S47_002890</name>
</gene>
<keyword evidence="1" id="KW-0175">Coiled coil</keyword>
<sequence>MSPVSADARAVVAAVDRLTTQVRHIATALSAPVAAPQPATDDAPTTADDGPRCVCGDPIEQTGDPAYWIHSPGSDTSCLDARPNLTARTIAHHVPAEAYTTWTEQAPVADDDQALRWARRESLLVLLTRLQRGRRLTEAEAGTLRQHVETEMREADTARAVAAGNLRHVQQIVPEIDRLAAELEDAERRADGFRTERDEAQAAIKQVQQTCHDLPYEHARRVLSALDGSDQPTTKAPEPLCVTPCNPPRMAIHCGGECLAIADSNPDRDRSDRVALVGDTLTVFTGTPNGAAPTLPAGAHYLAEVFVPRGTSAIRAANITSSGLLFHRPTTKE</sequence>
<accession>A0ABT9LF88</accession>
<dbReference type="Proteomes" id="UP001231675">
    <property type="component" value="Unassembled WGS sequence"/>
</dbReference>
<reference evidence="2 3" key="1">
    <citation type="submission" date="2023-07" db="EMBL/GenBank/DDBJ databases">
        <title>Sequencing the genomes of 1000 actinobacteria strains.</title>
        <authorList>
            <person name="Klenk H.-P."/>
        </authorList>
    </citation>
    <scope>NUCLEOTIDE SEQUENCE [LARGE SCALE GENOMIC DNA]</scope>
    <source>
        <strain evidence="2 3">DSM 40229</strain>
    </source>
</reference>
<dbReference type="EMBL" id="JAURUD010000001">
    <property type="protein sequence ID" value="MDP9682388.1"/>
    <property type="molecule type" value="Genomic_DNA"/>
</dbReference>
<evidence type="ECO:0000313" key="3">
    <source>
        <dbReference type="Proteomes" id="UP001231675"/>
    </source>
</evidence>
<keyword evidence="3" id="KW-1185">Reference proteome</keyword>